<evidence type="ECO:0000313" key="2">
    <source>
        <dbReference type="Proteomes" id="UP000054544"/>
    </source>
</evidence>
<gene>
    <name evidence="1" type="ORF">H634G_03522</name>
</gene>
<protein>
    <recommendedName>
        <fullName evidence="3">Phosphoenolpyruvate phosphomutase</fullName>
    </recommendedName>
</protein>
<dbReference type="GO" id="GO:0003824">
    <property type="term" value="F:catalytic activity"/>
    <property type="evidence" value="ECO:0007669"/>
    <property type="project" value="InterPro"/>
</dbReference>
<dbReference type="Proteomes" id="UP000054544">
    <property type="component" value="Unassembled WGS sequence"/>
</dbReference>
<dbReference type="EMBL" id="KE384727">
    <property type="protein sequence ID" value="KJK80989.1"/>
    <property type="molecule type" value="Genomic_DNA"/>
</dbReference>
<dbReference type="Pfam" id="PF13714">
    <property type="entry name" value="PEP_mutase"/>
    <property type="match status" value="1"/>
</dbReference>
<dbReference type="PANTHER" id="PTHR42905">
    <property type="entry name" value="PHOSPHOENOLPYRUVATE CARBOXYLASE"/>
    <property type="match status" value="1"/>
</dbReference>
<dbReference type="STRING" id="1291518.A0A0D9P432"/>
<dbReference type="AlphaFoldDB" id="A0A0D9P432"/>
<accession>A0A0D9P432</accession>
<name>A0A0D9P432_METAN</name>
<dbReference type="Gene3D" id="3.20.20.60">
    <property type="entry name" value="Phosphoenolpyruvate-binding domains"/>
    <property type="match status" value="1"/>
</dbReference>
<dbReference type="SUPFAM" id="SSF51621">
    <property type="entry name" value="Phosphoenolpyruvate/pyruvate domain"/>
    <property type="match status" value="1"/>
</dbReference>
<evidence type="ECO:0008006" key="3">
    <source>
        <dbReference type="Google" id="ProtNLM"/>
    </source>
</evidence>
<organism evidence="1 2">
    <name type="scientific">Metarhizium anisopliae BRIP 53293</name>
    <dbReference type="NCBI Taxonomy" id="1291518"/>
    <lineage>
        <taxon>Eukaryota</taxon>
        <taxon>Fungi</taxon>
        <taxon>Dikarya</taxon>
        <taxon>Ascomycota</taxon>
        <taxon>Pezizomycotina</taxon>
        <taxon>Sordariomycetes</taxon>
        <taxon>Hypocreomycetidae</taxon>
        <taxon>Hypocreales</taxon>
        <taxon>Clavicipitaceae</taxon>
        <taxon>Metarhizium</taxon>
    </lineage>
</organism>
<sequence length="384" mass="41234">MATLLRSVLAQNNGQVRLCEAHDRASTELVRDAVADNGQTFDGVWISGLTQTTILGVPDTELVSPLRRALLMTPVQQPMQRNGRPLCAAFDADSGGDAKDIPALVAVLAIHGVSMIIIEDKAVARPGDKVNSLLATSSAQSQADKHEFANVIRAFKAASAGVDIMIAARIESFTTRAVRRDPVEEQLSVQAALRDALERASVYTAAGVDAVMIHSKSREPDEVLAFLKGFRAVDATTPLVIVPTAYSQTKRSVLAAAGANVFIYANHLMRAKIKAVAEVFEDEGAGKADAFADDEELRLCWRARNYGCLLRRLAERRYLGQGQGTDEQHYGMAAEKKALENIETTVKDLAGGQLCGCEADARIVTVKELLSINAHQVSPAGADL</sequence>
<dbReference type="PANTHER" id="PTHR42905:SF7">
    <property type="entry name" value="PHOSPHOENOLPYRUVATE PHOSPHOMUTASE"/>
    <property type="match status" value="1"/>
</dbReference>
<reference evidence="2" key="1">
    <citation type="journal article" date="2014" name="BMC Genomics">
        <title>The genome sequence of the biocontrol fungus Metarhizium anisopliae and comparative genomics of Metarhizium species.</title>
        <authorList>
            <person name="Pattemore J.A."/>
            <person name="Hane J.K."/>
            <person name="Williams A.H."/>
            <person name="Wilson B.A."/>
            <person name="Stodart B.J."/>
            <person name="Ash G.J."/>
        </authorList>
    </citation>
    <scope>NUCLEOTIDE SEQUENCE [LARGE SCALE GENOMIC DNA]</scope>
    <source>
        <strain evidence="2">BRIP 53293</strain>
    </source>
</reference>
<evidence type="ECO:0000313" key="1">
    <source>
        <dbReference type="EMBL" id="KJK80989.1"/>
    </source>
</evidence>
<keyword evidence="2" id="KW-1185">Reference proteome</keyword>
<proteinExistence type="predicted"/>
<dbReference type="OrthoDB" id="1923844at2759"/>
<dbReference type="InterPro" id="IPR040442">
    <property type="entry name" value="Pyrv_kinase-like_dom_sf"/>
</dbReference>
<dbReference type="InterPro" id="IPR015813">
    <property type="entry name" value="Pyrv/PenolPyrv_kinase-like_dom"/>
</dbReference>